<feature type="compositionally biased region" description="Low complexity" evidence="1">
    <location>
        <begin position="1"/>
        <end position="12"/>
    </location>
</feature>
<evidence type="ECO:0000313" key="3">
    <source>
        <dbReference type="EMBL" id="GIH86472.1"/>
    </source>
</evidence>
<dbReference type="InterPro" id="IPR045427">
    <property type="entry name" value="MoxR"/>
</dbReference>
<dbReference type="PANTHER" id="PTHR32204">
    <property type="entry name" value="ATPASE RAVA"/>
    <property type="match status" value="1"/>
</dbReference>
<evidence type="ECO:0000256" key="1">
    <source>
        <dbReference type="SAM" id="MobiDB-lite"/>
    </source>
</evidence>
<comment type="caution">
    <text evidence="3">The sequence shown here is derived from an EMBL/GenBank/DDBJ whole genome shotgun (WGS) entry which is preliminary data.</text>
</comment>
<dbReference type="Gene3D" id="3.40.50.300">
    <property type="entry name" value="P-loop containing nucleotide triphosphate hydrolases"/>
    <property type="match status" value="1"/>
</dbReference>
<dbReference type="InterPro" id="IPR041538">
    <property type="entry name" value="RavA-like_AAA_lid"/>
</dbReference>
<evidence type="ECO:0000313" key="4">
    <source>
        <dbReference type="Proteomes" id="UP000655044"/>
    </source>
</evidence>
<keyword evidence="4" id="KW-1185">Reference proteome</keyword>
<organism evidence="3 4">
    <name type="scientific">Planobispora rosea</name>
    <dbReference type="NCBI Taxonomy" id="35762"/>
    <lineage>
        <taxon>Bacteria</taxon>
        <taxon>Bacillati</taxon>
        <taxon>Actinomycetota</taxon>
        <taxon>Actinomycetes</taxon>
        <taxon>Streptosporangiales</taxon>
        <taxon>Streptosporangiaceae</taxon>
        <taxon>Planobispora</taxon>
    </lineage>
</organism>
<reference evidence="3" key="1">
    <citation type="submission" date="2021-01" db="EMBL/GenBank/DDBJ databases">
        <title>Whole genome shotgun sequence of Planobispora rosea NBRC 15558.</title>
        <authorList>
            <person name="Komaki H."/>
            <person name="Tamura T."/>
        </authorList>
    </citation>
    <scope>NUCLEOTIDE SEQUENCE</scope>
    <source>
        <strain evidence="3">NBRC 15558</strain>
    </source>
</reference>
<dbReference type="InterPro" id="IPR027417">
    <property type="entry name" value="P-loop_NTPase"/>
</dbReference>
<dbReference type="Pfam" id="PF17868">
    <property type="entry name" value="AAA_lid_8"/>
    <property type="match status" value="1"/>
</dbReference>
<evidence type="ECO:0000259" key="2">
    <source>
        <dbReference type="SMART" id="SM00382"/>
    </source>
</evidence>
<dbReference type="RefSeq" id="WP_189243042.1">
    <property type="nucleotide sequence ID" value="NZ_BMQP01000026.1"/>
</dbReference>
<dbReference type="PANTHER" id="PTHR32204:SF0">
    <property type="entry name" value="ATPASE RAVA"/>
    <property type="match status" value="1"/>
</dbReference>
<dbReference type="SUPFAM" id="SSF52540">
    <property type="entry name" value="P-loop containing nucleoside triphosphate hydrolases"/>
    <property type="match status" value="1"/>
</dbReference>
<accession>A0A8J3S5U3</accession>
<dbReference type="InterPro" id="IPR003593">
    <property type="entry name" value="AAA+_ATPase"/>
</dbReference>
<sequence length="416" mass="44640">MTLTAPLTTAPPSADPGDGSGTAARLRAIIGEVGARYLERAEVVHALVACLLAGQHSLLLGPPGTAKSELARELTGRITGARFWEILLSTYTDPKAIFGPIDVAALMQGSYQQIWDGRATQADIAFIDEIFKCGPGALNAMLAFLNERLYHPEAGGAPIPCPLLAAITASNELPSGEDSAAVYDRLLVRIQVGYLAEVSNFAHLMRSATLPAVPAVPAAPPTTVTLADLQAAVRIHVPAITIPETVVEAVCTLRAALHRAEIIASDRRWRLAMRLLQACAFLAGRRQVDISDLAILTHVLWNSPAERPTTQKQVLKIVNPDAGEALDLLKAIEELNTELDGKLGRSREELSEWAAREANPKLARAGHRLEELHQQSQAAGRSTAALDEVITRYRAVHTRLMTEALGISSRMASTVV</sequence>
<dbReference type="Proteomes" id="UP000655044">
    <property type="component" value="Unassembled WGS sequence"/>
</dbReference>
<dbReference type="SMART" id="SM00382">
    <property type="entry name" value="AAA"/>
    <property type="match status" value="1"/>
</dbReference>
<proteinExistence type="predicted"/>
<feature type="domain" description="AAA+ ATPase" evidence="2">
    <location>
        <begin position="53"/>
        <end position="196"/>
    </location>
</feature>
<name>A0A8J3S5U3_PLARO</name>
<feature type="region of interest" description="Disordered" evidence="1">
    <location>
        <begin position="1"/>
        <end position="21"/>
    </location>
</feature>
<dbReference type="InterPro" id="IPR050513">
    <property type="entry name" value="RavA_ATPases"/>
</dbReference>
<dbReference type="AlphaFoldDB" id="A0A8J3S5U3"/>
<dbReference type="CDD" id="cd00009">
    <property type="entry name" value="AAA"/>
    <property type="match status" value="1"/>
</dbReference>
<dbReference type="Pfam" id="PF20030">
    <property type="entry name" value="bpMoxR"/>
    <property type="match status" value="1"/>
</dbReference>
<dbReference type="EMBL" id="BOOI01000046">
    <property type="protein sequence ID" value="GIH86472.1"/>
    <property type="molecule type" value="Genomic_DNA"/>
</dbReference>
<protein>
    <submittedName>
        <fullName evidence="3">ATPase</fullName>
    </submittedName>
</protein>
<gene>
    <name evidence="3" type="ORF">Pro02_48800</name>
</gene>